<evidence type="ECO:0000256" key="6">
    <source>
        <dbReference type="SAM" id="Phobius"/>
    </source>
</evidence>
<dbReference type="GO" id="GO:0005886">
    <property type="term" value="C:plasma membrane"/>
    <property type="evidence" value="ECO:0007669"/>
    <property type="project" value="TreeGrafter"/>
</dbReference>
<feature type="transmembrane region" description="Helical" evidence="6">
    <location>
        <begin position="115"/>
        <end position="138"/>
    </location>
</feature>
<evidence type="ECO:0000256" key="4">
    <source>
        <dbReference type="ARBA" id="ARBA00022989"/>
    </source>
</evidence>
<keyword evidence="3" id="KW-0201">Cytochrome c-type biogenesis</keyword>
<feature type="transmembrane region" description="Helical" evidence="6">
    <location>
        <begin position="159"/>
        <end position="184"/>
    </location>
</feature>
<evidence type="ECO:0000256" key="2">
    <source>
        <dbReference type="ARBA" id="ARBA00022692"/>
    </source>
</evidence>
<feature type="transmembrane region" description="Helical" evidence="6">
    <location>
        <begin position="12"/>
        <end position="33"/>
    </location>
</feature>
<keyword evidence="9" id="KW-1185">Reference proteome</keyword>
<feature type="transmembrane region" description="Helical" evidence="6">
    <location>
        <begin position="196"/>
        <end position="212"/>
    </location>
</feature>
<evidence type="ECO:0000313" key="9">
    <source>
        <dbReference type="Proteomes" id="UP000245125"/>
    </source>
</evidence>
<dbReference type="GO" id="GO:0020037">
    <property type="term" value="F:heme binding"/>
    <property type="evidence" value="ECO:0007669"/>
    <property type="project" value="InterPro"/>
</dbReference>
<proteinExistence type="predicted"/>
<sequence length="251" mass="28380">MTNLAPLIPVGLYLMGLYRTAFVYAGFIVQAGYMLFRGMQLGRLPIIGPHDTLYFLSASTVLFGLPMTLGLSSRRRHLIPIVGMAVFFALISLFYPPHNTPLPPVLKTFWFESHVTLSFFSYALFGIAAALGMTFILFKGYEENTGGTAQKSVDNIEVLQYKAILVGYFLFSAAMVFGGIWAYLAWGTYWLWTPKELWTVILWLFYSLYLHARLRRWWSGKPSAVLGIVGFVIVMFTYLGVSLLMKSSHTF</sequence>
<dbReference type="OrthoDB" id="9814290at2"/>
<evidence type="ECO:0000313" key="8">
    <source>
        <dbReference type="EMBL" id="SPQ02091.1"/>
    </source>
</evidence>
<accession>A0A2U3QKZ6</accession>
<dbReference type="EMBL" id="OUUY01000141">
    <property type="protein sequence ID" value="SPQ02091.1"/>
    <property type="molecule type" value="Genomic_DNA"/>
</dbReference>
<keyword evidence="5 6" id="KW-0472">Membrane</keyword>
<evidence type="ECO:0000256" key="3">
    <source>
        <dbReference type="ARBA" id="ARBA00022748"/>
    </source>
</evidence>
<evidence type="ECO:0000259" key="7">
    <source>
        <dbReference type="Pfam" id="PF01578"/>
    </source>
</evidence>
<protein>
    <submittedName>
        <fullName evidence="8">ResC/HemX-like cytochrome c</fullName>
    </submittedName>
</protein>
<feature type="domain" description="Cytochrome c assembly protein" evidence="7">
    <location>
        <begin position="56"/>
        <end position="246"/>
    </location>
</feature>
<dbReference type="InterPro" id="IPR002541">
    <property type="entry name" value="Cyt_c_assembly"/>
</dbReference>
<feature type="transmembrane region" description="Helical" evidence="6">
    <location>
        <begin position="224"/>
        <end position="245"/>
    </location>
</feature>
<reference evidence="9" key="1">
    <citation type="submission" date="2018-03" db="EMBL/GenBank/DDBJ databases">
        <authorList>
            <person name="Zecchin S."/>
        </authorList>
    </citation>
    <scope>NUCLEOTIDE SEQUENCE [LARGE SCALE GENOMIC DNA]</scope>
</reference>
<dbReference type="PANTHER" id="PTHR30071">
    <property type="entry name" value="HEME EXPORTER PROTEIN C"/>
    <property type="match status" value="1"/>
</dbReference>
<keyword evidence="2 6" id="KW-0812">Transmembrane</keyword>
<dbReference type="Proteomes" id="UP000245125">
    <property type="component" value="Unassembled WGS sequence"/>
</dbReference>
<comment type="subcellular location">
    <subcellularLocation>
        <location evidence="1">Membrane</location>
        <topology evidence="1">Multi-pass membrane protein</topology>
    </subcellularLocation>
</comment>
<feature type="transmembrane region" description="Helical" evidence="6">
    <location>
        <begin position="78"/>
        <end position="95"/>
    </location>
</feature>
<dbReference type="AlphaFoldDB" id="A0A2U3QKZ6"/>
<gene>
    <name evidence="8" type="ORF">NBG4_90035</name>
</gene>
<name>A0A2U3QKZ6_9BACT</name>
<keyword evidence="4 6" id="KW-1133">Transmembrane helix</keyword>
<dbReference type="PANTHER" id="PTHR30071:SF1">
    <property type="entry name" value="CYTOCHROME B_B6 PROTEIN-RELATED"/>
    <property type="match status" value="1"/>
</dbReference>
<dbReference type="Pfam" id="PF01578">
    <property type="entry name" value="Cytochrom_C_asm"/>
    <property type="match status" value="1"/>
</dbReference>
<organism evidence="8 9">
    <name type="scientific">Candidatus Sulfobium mesophilum</name>
    <dbReference type="NCBI Taxonomy" id="2016548"/>
    <lineage>
        <taxon>Bacteria</taxon>
        <taxon>Pseudomonadati</taxon>
        <taxon>Nitrospirota</taxon>
        <taxon>Nitrospiria</taxon>
        <taxon>Nitrospirales</taxon>
        <taxon>Nitrospiraceae</taxon>
        <taxon>Candidatus Sulfobium</taxon>
    </lineage>
</organism>
<evidence type="ECO:0000256" key="5">
    <source>
        <dbReference type="ARBA" id="ARBA00023136"/>
    </source>
</evidence>
<feature type="transmembrane region" description="Helical" evidence="6">
    <location>
        <begin position="53"/>
        <end position="71"/>
    </location>
</feature>
<dbReference type="GO" id="GO:0017004">
    <property type="term" value="P:cytochrome complex assembly"/>
    <property type="evidence" value="ECO:0007669"/>
    <property type="project" value="UniProtKB-KW"/>
</dbReference>
<dbReference type="InterPro" id="IPR045062">
    <property type="entry name" value="Cyt_c_biogenesis_CcsA/CcmC"/>
</dbReference>
<evidence type="ECO:0000256" key="1">
    <source>
        <dbReference type="ARBA" id="ARBA00004141"/>
    </source>
</evidence>